<dbReference type="OrthoDB" id="9787902at2"/>
<dbReference type="AlphaFoldDB" id="A0A5M8Q7Y5"/>
<comment type="subcellular location">
    <subcellularLocation>
        <location evidence="1">Cell membrane</location>
    </subcellularLocation>
</comment>
<dbReference type="CDD" id="cd13639">
    <property type="entry name" value="PBP2_OpuAC_like"/>
    <property type="match status" value="1"/>
</dbReference>
<dbReference type="RefSeq" id="WP_146357151.1">
    <property type="nucleotide sequence ID" value="NZ_VOIR01000015.1"/>
</dbReference>
<feature type="domain" description="ABC-type glycine betaine transport system substrate-binding" evidence="6">
    <location>
        <begin position="44"/>
        <end position="292"/>
    </location>
</feature>
<dbReference type="GO" id="GO:0043190">
    <property type="term" value="C:ATP-binding cassette (ABC) transporter complex"/>
    <property type="evidence" value="ECO:0007669"/>
    <property type="project" value="InterPro"/>
</dbReference>
<comment type="caution">
    <text evidence="7">The sequence shown here is derived from an EMBL/GenBank/DDBJ whole genome shotgun (WGS) entry which is preliminary data.</text>
</comment>
<dbReference type="Pfam" id="PF04069">
    <property type="entry name" value="OpuAC"/>
    <property type="match status" value="1"/>
</dbReference>
<keyword evidence="4" id="KW-0472">Membrane</keyword>
<evidence type="ECO:0000313" key="8">
    <source>
        <dbReference type="Proteomes" id="UP000323221"/>
    </source>
</evidence>
<evidence type="ECO:0000256" key="3">
    <source>
        <dbReference type="ARBA" id="ARBA00022475"/>
    </source>
</evidence>
<evidence type="ECO:0000313" key="7">
    <source>
        <dbReference type="EMBL" id="KAA6432065.1"/>
    </source>
</evidence>
<reference evidence="7 8" key="1">
    <citation type="submission" date="2019-08" db="EMBL/GenBank/DDBJ databases">
        <title>Agrococcus lahaulensis sp. nov., isolated from a cold desert of the Indian Himalayas.</title>
        <authorList>
            <person name="Qu J.H."/>
        </authorList>
    </citation>
    <scope>NUCLEOTIDE SEQUENCE [LARGE SCALE GENOMIC DNA]</scope>
    <source>
        <strain evidence="7 8">NS18</strain>
    </source>
</reference>
<evidence type="ECO:0000256" key="1">
    <source>
        <dbReference type="ARBA" id="ARBA00004236"/>
    </source>
</evidence>
<dbReference type="GO" id="GO:0015871">
    <property type="term" value="P:choline transport"/>
    <property type="evidence" value="ECO:0007669"/>
    <property type="project" value="TreeGrafter"/>
</dbReference>
<name>A0A5M8Q7Y5_9MICO</name>
<evidence type="ECO:0000256" key="5">
    <source>
        <dbReference type="SAM" id="SignalP"/>
    </source>
</evidence>
<evidence type="ECO:0000256" key="4">
    <source>
        <dbReference type="ARBA" id="ARBA00023136"/>
    </source>
</evidence>
<dbReference type="PROSITE" id="PS51257">
    <property type="entry name" value="PROKAR_LIPOPROTEIN"/>
    <property type="match status" value="1"/>
</dbReference>
<gene>
    <name evidence="7" type="ORF">FQ330_09800</name>
</gene>
<dbReference type="Proteomes" id="UP000323221">
    <property type="component" value="Unassembled WGS sequence"/>
</dbReference>
<dbReference type="GO" id="GO:0015226">
    <property type="term" value="F:carnitine transmembrane transporter activity"/>
    <property type="evidence" value="ECO:0007669"/>
    <property type="project" value="TreeGrafter"/>
</dbReference>
<organism evidence="7 8">
    <name type="scientific">Agrococcus sediminis</name>
    <dbReference type="NCBI Taxonomy" id="2599924"/>
    <lineage>
        <taxon>Bacteria</taxon>
        <taxon>Bacillati</taxon>
        <taxon>Actinomycetota</taxon>
        <taxon>Actinomycetes</taxon>
        <taxon>Micrococcales</taxon>
        <taxon>Microbacteriaceae</taxon>
        <taxon>Agrococcus</taxon>
    </lineage>
</organism>
<keyword evidence="2" id="KW-0813">Transport</keyword>
<feature type="chain" id="PRO_5024347221" evidence="5">
    <location>
        <begin position="30"/>
        <end position="305"/>
    </location>
</feature>
<dbReference type="PANTHER" id="PTHR47737">
    <property type="entry name" value="GLYCINE BETAINE/PROLINE BETAINE TRANSPORT SYSTEM PERMEASE PROTEIN PROW"/>
    <property type="match status" value="1"/>
</dbReference>
<dbReference type="EMBL" id="VOIR01000015">
    <property type="protein sequence ID" value="KAA6432065.1"/>
    <property type="molecule type" value="Genomic_DNA"/>
</dbReference>
<dbReference type="InterPro" id="IPR007210">
    <property type="entry name" value="ABC_Gly_betaine_transp_sub-bd"/>
</dbReference>
<accession>A0A5M8Q7Y5</accession>
<keyword evidence="3" id="KW-1003">Cell membrane</keyword>
<dbReference type="GO" id="GO:0005275">
    <property type="term" value="F:amine transmembrane transporter activity"/>
    <property type="evidence" value="ECO:0007669"/>
    <property type="project" value="TreeGrafter"/>
</dbReference>
<evidence type="ECO:0000256" key="2">
    <source>
        <dbReference type="ARBA" id="ARBA00022448"/>
    </source>
</evidence>
<proteinExistence type="predicted"/>
<keyword evidence="8" id="KW-1185">Reference proteome</keyword>
<dbReference type="PANTHER" id="PTHR47737:SF1">
    <property type="entry name" value="GLYCINE BETAINE_PROLINE BETAINE TRANSPORT SYSTEM PERMEASE PROTEIN PROW"/>
    <property type="match status" value="1"/>
</dbReference>
<feature type="signal peptide" evidence="5">
    <location>
        <begin position="1"/>
        <end position="29"/>
    </location>
</feature>
<dbReference type="Gene3D" id="3.10.105.10">
    <property type="entry name" value="Dipeptide-binding Protein, Domain 3"/>
    <property type="match status" value="2"/>
</dbReference>
<dbReference type="GO" id="GO:0031460">
    <property type="term" value="P:glycine betaine transport"/>
    <property type="evidence" value="ECO:0007669"/>
    <property type="project" value="TreeGrafter"/>
</dbReference>
<dbReference type="SUPFAM" id="SSF53850">
    <property type="entry name" value="Periplasmic binding protein-like II"/>
    <property type="match status" value="1"/>
</dbReference>
<keyword evidence="5" id="KW-0732">Signal</keyword>
<protein>
    <submittedName>
        <fullName evidence="7">Glycine betaine ABC transporter substrate-binding protein</fullName>
    </submittedName>
</protein>
<sequence>MHKRFIRGAAVAAVGALALAGCSAGGAEAEAPEGDATATADQTDLTIGVFNGWPEGEAVSYLWAAILEEEGYDVELEYADAGPVFAGIAGGDYDVTLDGWLPMTHASYMEEFGDDLVDLGSWNDDAVLTLAVNEDAPITSIEELAENADAFGNRIVGIEPGAGLTAATQDSVIPTYGLEGMEFTTSSTPAMLAELSGAIDAGENIVVTLWRPHWAYDEFPIRDLEDPEGTLGAAEGIHSIARAGFEEDFPQLTKWLQAFPMDSELLFSLENEMFNSDADSDDFPEIVDAWIAENQEYVDSLTAGE</sequence>
<evidence type="ECO:0000259" key="6">
    <source>
        <dbReference type="Pfam" id="PF04069"/>
    </source>
</evidence>
<dbReference type="Gene3D" id="3.40.190.100">
    <property type="entry name" value="Glycine betaine-binding periplasmic protein, domain 2"/>
    <property type="match status" value="1"/>
</dbReference>